<dbReference type="RefSeq" id="WP_307280837.1">
    <property type="nucleotide sequence ID" value="NZ_JAUSVX010000014.1"/>
</dbReference>
<dbReference type="InterPro" id="IPR036909">
    <property type="entry name" value="Cyt_c-like_dom_sf"/>
</dbReference>
<dbReference type="Gene3D" id="1.10.760.10">
    <property type="entry name" value="Cytochrome c-like domain"/>
    <property type="match status" value="1"/>
</dbReference>
<evidence type="ECO:0000256" key="5">
    <source>
        <dbReference type="ARBA" id="ARBA00023004"/>
    </source>
</evidence>
<keyword evidence="1" id="KW-0813">Transport</keyword>
<name>A0ABU0JFL4_9HYPH</name>
<keyword evidence="3 6" id="KW-0479">Metal-binding</keyword>
<keyword evidence="4" id="KW-0249">Electron transport</keyword>
<gene>
    <name evidence="8" type="ORF">QO011_006113</name>
</gene>
<dbReference type="PANTHER" id="PTHR11961">
    <property type="entry name" value="CYTOCHROME C"/>
    <property type="match status" value="1"/>
</dbReference>
<dbReference type="PRINTS" id="PR00604">
    <property type="entry name" value="CYTCHRMECIAB"/>
</dbReference>
<evidence type="ECO:0000256" key="3">
    <source>
        <dbReference type="ARBA" id="ARBA00022723"/>
    </source>
</evidence>
<keyword evidence="2 6" id="KW-0349">Heme</keyword>
<evidence type="ECO:0000313" key="8">
    <source>
        <dbReference type="EMBL" id="MDQ0473080.1"/>
    </source>
</evidence>
<dbReference type="PROSITE" id="PS51007">
    <property type="entry name" value="CYTC"/>
    <property type="match status" value="1"/>
</dbReference>
<dbReference type="Pfam" id="PF00034">
    <property type="entry name" value="Cytochrom_C"/>
    <property type="match status" value="1"/>
</dbReference>
<evidence type="ECO:0000259" key="7">
    <source>
        <dbReference type="PROSITE" id="PS51007"/>
    </source>
</evidence>
<sequence>MRRLLAVAAALLAGGAVGVLAPRLLADRPAPSAPAEVPAMPPAASFDPVFEPCAHCHQIGVGARSSTGPALEGVIGRRAGKAAGYPFSAAMRGSGLVWDEASLSRFIEDPQGLVPGTRMIFTGIDDPERRAAIVAYIAKAGGRP</sequence>
<evidence type="ECO:0000313" key="9">
    <source>
        <dbReference type="Proteomes" id="UP001242480"/>
    </source>
</evidence>
<evidence type="ECO:0000256" key="6">
    <source>
        <dbReference type="PROSITE-ProRule" id="PRU00433"/>
    </source>
</evidence>
<evidence type="ECO:0000256" key="1">
    <source>
        <dbReference type="ARBA" id="ARBA00022448"/>
    </source>
</evidence>
<dbReference type="EMBL" id="JAUSVX010000014">
    <property type="protein sequence ID" value="MDQ0473080.1"/>
    <property type="molecule type" value="Genomic_DNA"/>
</dbReference>
<dbReference type="Proteomes" id="UP001242480">
    <property type="component" value="Unassembled WGS sequence"/>
</dbReference>
<dbReference type="SUPFAM" id="SSF46626">
    <property type="entry name" value="Cytochrome c"/>
    <property type="match status" value="1"/>
</dbReference>
<evidence type="ECO:0000256" key="2">
    <source>
        <dbReference type="ARBA" id="ARBA00022617"/>
    </source>
</evidence>
<keyword evidence="9" id="KW-1185">Reference proteome</keyword>
<reference evidence="8 9" key="1">
    <citation type="submission" date="2023-07" db="EMBL/GenBank/DDBJ databases">
        <title>Genomic Encyclopedia of Type Strains, Phase IV (KMG-IV): sequencing the most valuable type-strain genomes for metagenomic binning, comparative biology and taxonomic classification.</title>
        <authorList>
            <person name="Goeker M."/>
        </authorList>
    </citation>
    <scope>NUCLEOTIDE SEQUENCE [LARGE SCALE GENOMIC DNA]</scope>
    <source>
        <strain evidence="8 9">DSM 19619</strain>
    </source>
</reference>
<feature type="domain" description="Cytochrome c" evidence="7">
    <location>
        <begin position="41"/>
        <end position="141"/>
    </location>
</feature>
<keyword evidence="5 6" id="KW-0408">Iron</keyword>
<dbReference type="InterPro" id="IPR002327">
    <property type="entry name" value="Cyt_c_1A/1B"/>
</dbReference>
<comment type="caution">
    <text evidence="8">The sequence shown here is derived from an EMBL/GenBank/DDBJ whole genome shotgun (WGS) entry which is preliminary data.</text>
</comment>
<dbReference type="InterPro" id="IPR009056">
    <property type="entry name" value="Cyt_c-like_dom"/>
</dbReference>
<organism evidence="8 9">
    <name type="scientific">Labrys wisconsinensis</name>
    <dbReference type="NCBI Taxonomy" id="425677"/>
    <lineage>
        <taxon>Bacteria</taxon>
        <taxon>Pseudomonadati</taxon>
        <taxon>Pseudomonadota</taxon>
        <taxon>Alphaproteobacteria</taxon>
        <taxon>Hyphomicrobiales</taxon>
        <taxon>Xanthobacteraceae</taxon>
        <taxon>Labrys</taxon>
    </lineage>
</organism>
<evidence type="ECO:0000256" key="4">
    <source>
        <dbReference type="ARBA" id="ARBA00022982"/>
    </source>
</evidence>
<proteinExistence type="predicted"/>
<accession>A0ABU0JFL4</accession>
<protein>
    <submittedName>
        <fullName evidence="8">Cytochrome c</fullName>
    </submittedName>
</protein>